<feature type="compositionally biased region" description="Basic and acidic residues" evidence="13">
    <location>
        <begin position="588"/>
        <end position="614"/>
    </location>
</feature>
<evidence type="ECO:0000313" key="16">
    <source>
        <dbReference type="Proteomes" id="UP000747542"/>
    </source>
</evidence>
<evidence type="ECO:0000256" key="11">
    <source>
        <dbReference type="ARBA" id="ARBA00023242"/>
    </source>
</evidence>
<keyword evidence="11" id="KW-0539">Nucleus</keyword>
<evidence type="ECO:0000313" key="15">
    <source>
        <dbReference type="EMBL" id="KAG7172143.1"/>
    </source>
</evidence>
<evidence type="ECO:0000256" key="13">
    <source>
        <dbReference type="SAM" id="MobiDB-lite"/>
    </source>
</evidence>
<evidence type="ECO:0000256" key="12">
    <source>
        <dbReference type="PROSITE-ProRule" id="PRU00042"/>
    </source>
</evidence>
<keyword evidence="5" id="KW-0677">Repeat</keyword>
<evidence type="ECO:0000256" key="2">
    <source>
        <dbReference type="ARBA" id="ARBA00004123"/>
    </source>
</evidence>
<feature type="compositionally biased region" description="Polar residues" evidence="13">
    <location>
        <begin position="392"/>
        <end position="417"/>
    </location>
</feature>
<name>A0A8J5TGY9_HOMAM</name>
<dbReference type="PANTHER" id="PTHR10032:SF271">
    <property type="entry name" value="RH12261P-RELATED"/>
    <property type="match status" value="1"/>
</dbReference>
<dbReference type="InterPro" id="IPR036236">
    <property type="entry name" value="Znf_C2H2_sf"/>
</dbReference>
<dbReference type="PROSITE" id="PS00028">
    <property type="entry name" value="ZINC_FINGER_C2H2_1"/>
    <property type="match status" value="2"/>
</dbReference>
<dbReference type="SUPFAM" id="SSF57667">
    <property type="entry name" value="beta-beta-alpha zinc fingers"/>
    <property type="match status" value="1"/>
</dbReference>
<dbReference type="SMART" id="SM00355">
    <property type="entry name" value="ZnF_C2H2"/>
    <property type="match status" value="2"/>
</dbReference>
<dbReference type="GO" id="GO:0009913">
    <property type="term" value="P:epidermal cell differentiation"/>
    <property type="evidence" value="ECO:0007669"/>
    <property type="project" value="TreeGrafter"/>
</dbReference>
<keyword evidence="7" id="KW-0862">Zinc</keyword>
<dbReference type="FunFam" id="3.30.160.60:FF:000176">
    <property type="entry name" value="zinc finger protein 70"/>
    <property type="match status" value="1"/>
</dbReference>
<dbReference type="PANTHER" id="PTHR10032">
    <property type="entry name" value="ZINC FINGER PROTEIN WITH KRAB AND SCAN DOMAINS"/>
    <property type="match status" value="1"/>
</dbReference>
<dbReference type="Proteomes" id="UP000747542">
    <property type="component" value="Unassembled WGS sequence"/>
</dbReference>
<keyword evidence="9" id="KW-0238">DNA-binding</keyword>
<evidence type="ECO:0000256" key="6">
    <source>
        <dbReference type="ARBA" id="ARBA00022771"/>
    </source>
</evidence>
<sequence length="614" mass="67558">MNSLYIQVYMTNRLPVTKPSIVLKVADLERKYKCAWCGKGFRLSVHLKDHVRTHTGEKPYQCNICQKDFTQRSNLRTHLNKIHKEQLAYVKNRKGRVPKYPVKHEYLPGLVSPGGTVTEMKKLVFPPAETKRILPKPHGTEPSVMPFLSKETVNFLQRDDLKVLYKDKPASLEAERRVSLPQLILQQSPHDVDQQMFAGESPVLPIDSNIIDLDANSSRKEYFSQPLLTKETTLKSPQKETLLKALLLKGSSMGPASQSEVVRQVIPSLPSPIIPSSLSVGQVPYSIPSSVAVSLASPVCSPAEDVLQPMFVVESSKGMSPVLRCPRDVAVSRAELLSPGSKGESFVVIEASGMAPQESVSVTTDSHEQPQITDEMKILLQAVQIRVSQDQGQTITQSSPTVTVKSCNPSSTLTSPSGPVASHTLAVPTPSGPPLASETAFRQRISRMVHDKDSTKKKNPIHTALVKKIDQYSDHLYKHTANKEQEHNRGTAEKGKPLPLLRQFSPSHLSITHHSPMPATPPLSSSPPLPPPLSPPLLVSTSPSHTHHIQVPTSSVGPPSSMTISTMPSTERRGPGYHIPSNRMTFKPSDKHADKVNLRFKGSHRESESVPDHK</sequence>
<dbReference type="PROSITE" id="PS50157">
    <property type="entry name" value="ZINC_FINGER_C2H2_2"/>
    <property type="match status" value="2"/>
</dbReference>
<dbReference type="Pfam" id="PF00096">
    <property type="entry name" value="zf-C2H2"/>
    <property type="match status" value="2"/>
</dbReference>
<protein>
    <submittedName>
        <fullName evidence="15">Transcription factor Ovo-like 2-like</fullName>
    </submittedName>
</protein>
<evidence type="ECO:0000256" key="5">
    <source>
        <dbReference type="ARBA" id="ARBA00022737"/>
    </source>
</evidence>
<dbReference type="InterPro" id="IPR027756">
    <property type="entry name" value="Ovo-like"/>
</dbReference>
<comment type="subcellular location">
    <subcellularLocation>
        <location evidence="2">Nucleus</location>
    </subcellularLocation>
</comment>
<evidence type="ECO:0000256" key="3">
    <source>
        <dbReference type="ARBA" id="ARBA00006991"/>
    </source>
</evidence>
<dbReference type="GO" id="GO:0000978">
    <property type="term" value="F:RNA polymerase II cis-regulatory region sequence-specific DNA binding"/>
    <property type="evidence" value="ECO:0007669"/>
    <property type="project" value="TreeGrafter"/>
</dbReference>
<feature type="region of interest" description="Disordered" evidence="13">
    <location>
        <begin position="392"/>
        <end position="420"/>
    </location>
</feature>
<keyword evidence="4" id="KW-0479">Metal-binding</keyword>
<feature type="compositionally biased region" description="Low complexity" evidence="13">
    <location>
        <begin position="558"/>
        <end position="569"/>
    </location>
</feature>
<gene>
    <name evidence="15" type="primary">OVOL2-L</name>
    <name evidence="15" type="ORF">Hamer_G001148</name>
</gene>
<evidence type="ECO:0000256" key="9">
    <source>
        <dbReference type="ARBA" id="ARBA00023125"/>
    </source>
</evidence>
<dbReference type="EMBL" id="JAHLQT010011632">
    <property type="protein sequence ID" value="KAG7172143.1"/>
    <property type="molecule type" value="Genomic_DNA"/>
</dbReference>
<dbReference type="AlphaFoldDB" id="A0A8J5TGY9"/>
<reference evidence="15" key="1">
    <citation type="journal article" date="2021" name="Sci. Adv.">
        <title>The American lobster genome reveals insights on longevity, neural, and immune adaptations.</title>
        <authorList>
            <person name="Polinski J.M."/>
            <person name="Zimin A.V."/>
            <person name="Clark K.F."/>
            <person name="Kohn A.B."/>
            <person name="Sadowski N."/>
            <person name="Timp W."/>
            <person name="Ptitsyn A."/>
            <person name="Khanna P."/>
            <person name="Romanova D.Y."/>
            <person name="Williams P."/>
            <person name="Greenwood S.J."/>
            <person name="Moroz L.L."/>
            <person name="Walt D.R."/>
            <person name="Bodnar A.G."/>
        </authorList>
    </citation>
    <scope>NUCLEOTIDE SEQUENCE</scope>
    <source>
        <strain evidence="15">GMGI-L3</strain>
    </source>
</reference>
<evidence type="ECO:0000256" key="7">
    <source>
        <dbReference type="ARBA" id="ARBA00022833"/>
    </source>
</evidence>
<evidence type="ECO:0000256" key="10">
    <source>
        <dbReference type="ARBA" id="ARBA00023163"/>
    </source>
</evidence>
<dbReference type="Gene3D" id="3.30.160.60">
    <property type="entry name" value="Classic Zinc Finger"/>
    <property type="match status" value="2"/>
</dbReference>
<keyword evidence="16" id="KW-1185">Reference proteome</keyword>
<evidence type="ECO:0000256" key="8">
    <source>
        <dbReference type="ARBA" id="ARBA00023015"/>
    </source>
</evidence>
<dbReference type="GO" id="GO:0008270">
    <property type="term" value="F:zinc ion binding"/>
    <property type="evidence" value="ECO:0007669"/>
    <property type="project" value="UniProtKB-KW"/>
</dbReference>
<feature type="compositionally biased region" description="Pro residues" evidence="13">
    <location>
        <begin position="518"/>
        <end position="535"/>
    </location>
</feature>
<keyword evidence="6 12" id="KW-0863">Zinc-finger</keyword>
<evidence type="ECO:0000259" key="14">
    <source>
        <dbReference type="PROSITE" id="PS50157"/>
    </source>
</evidence>
<feature type="domain" description="C2H2-type" evidence="14">
    <location>
        <begin position="32"/>
        <end position="59"/>
    </location>
</feature>
<keyword evidence="8" id="KW-0805">Transcription regulation</keyword>
<comment type="function">
    <text evidence="1">May be involved in transcriptional regulation.</text>
</comment>
<dbReference type="FunFam" id="3.30.160.60:FF:000226">
    <property type="entry name" value="Zinc finger protein 236 variant"/>
    <property type="match status" value="1"/>
</dbReference>
<keyword evidence="10" id="KW-0804">Transcription</keyword>
<dbReference type="GO" id="GO:0000981">
    <property type="term" value="F:DNA-binding transcription factor activity, RNA polymerase II-specific"/>
    <property type="evidence" value="ECO:0007669"/>
    <property type="project" value="TreeGrafter"/>
</dbReference>
<proteinExistence type="inferred from homology"/>
<dbReference type="InterPro" id="IPR013087">
    <property type="entry name" value="Znf_C2H2_type"/>
</dbReference>
<accession>A0A8J5TGY9</accession>
<feature type="region of interest" description="Disordered" evidence="13">
    <location>
        <begin position="509"/>
        <end position="614"/>
    </location>
</feature>
<feature type="domain" description="C2H2-type" evidence="14">
    <location>
        <begin position="60"/>
        <end position="88"/>
    </location>
</feature>
<organism evidence="15 16">
    <name type="scientific">Homarus americanus</name>
    <name type="common">American lobster</name>
    <dbReference type="NCBI Taxonomy" id="6706"/>
    <lineage>
        <taxon>Eukaryota</taxon>
        <taxon>Metazoa</taxon>
        <taxon>Ecdysozoa</taxon>
        <taxon>Arthropoda</taxon>
        <taxon>Crustacea</taxon>
        <taxon>Multicrustacea</taxon>
        <taxon>Malacostraca</taxon>
        <taxon>Eumalacostraca</taxon>
        <taxon>Eucarida</taxon>
        <taxon>Decapoda</taxon>
        <taxon>Pleocyemata</taxon>
        <taxon>Astacidea</taxon>
        <taxon>Nephropoidea</taxon>
        <taxon>Nephropidae</taxon>
        <taxon>Homarus</taxon>
    </lineage>
</organism>
<evidence type="ECO:0000256" key="4">
    <source>
        <dbReference type="ARBA" id="ARBA00022723"/>
    </source>
</evidence>
<dbReference type="GO" id="GO:0005634">
    <property type="term" value="C:nucleus"/>
    <property type="evidence" value="ECO:0007669"/>
    <property type="project" value="UniProtKB-SubCell"/>
</dbReference>
<comment type="caution">
    <text evidence="15">The sequence shown here is derived from an EMBL/GenBank/DDBJ whole genome shotgun (WGS) entry which is preliminary data.</text>
</comment>
<comment type="similarity">
    <text evidence="3">Belongs to the krueppel C2H2-type zinc-finger protein family.</text>
</comment>
<evidence type="ECO:0000256" key="1">
    <source>
        <dbReference type="ARBA" id="ARBA00003767"/>
    </source>
</evidence>